<dbReference type="PANTHER" id="PTHR33449">
    <property type="entry name" value="NUCLEOID-ASSOCIATED PROTEIN YBAB"/>
    <property type="match status" value="1"/>
</dbReference>
<dbReference type="KEGG" id="cmm:NC80_03085"/>
<evidence type="ECO:0000313" key="5">
    <source>
        <dbReference type="Proteomes" id="UP000260363"/>
    </source>
</evidence>
<dbReference type="Gene3D" id="3.30.1310.10">
    <property type="entry name" value="Nucleoid-associated protein YbaB-like domain"/>
    <property type="match status" value="1"/>
</dbReference>
<name>A0A069ZNZ4_CHLMR</name>
<dbReference type="Pfam" id="PF02575">
    <property type="entry name" value="YbaB_DNA_bd"/>
    <property type="match status" value="1"/>
</dbReference>
<sequence length="96" mass="10517">MGSGYAKKKKEAKLMERQFMEMEASLEQKRFSGEAGNGLVSVTINGKCNLVDVKIKPDCLDPEDPEVVADLFRAAFKAAKAALDSEMSAMHMGMPF</sequence>
<evidence type="ECO:0000256" key="2">
    <source>
        <dbReference type="ARBA" id="ARBA00023125"/>
    </source>
</evidence>
<reference evidence="4 5" key="1">
    <citation type="submission" date="2014-02" db="EMBL/GenBank/DDBJ databases">
        <authorList>
            <person name="Chen C."/>
            <person name="Conrad T.A."/>
            <person name="Zhou Z."/>
            <person name="Lai Z."/>
            <person name="Zhong G."/>
        </authorList>
    </citation>
    <scope>NUCLEOTIDE SEQUENCE [LARGE SCALE GENOMIC DNA]</scope>
    <source>
        <strain evidence="4 5">Nigg3-28</strain>
    </source>
</reference>
<dbReference type="AlphaFoldDB" id="A0A069ZNZ4"/>
<dbReference type="SMR" id="A0A069ZNZ4"/>
<keyword evidence="1 3" id="KW-0963">Cytoplasm</keyword>
<dbReference type="GO" id="GO:0043590">
    <property type="term" value="C:bacterial nucleoid"/>
    <property type="evidence" value="ECO:0007669"/>
    <property type="project" value="UniProtKB-UniRule"/>
</dbReference>
<accession>A0A069ZNZ4</accession>
<dbReference type="STRING" id="83560.NC80_03085"/>
<dbReference type="GeneID" id="1245974"/>
<evidence type="ECO:0000256" key="3">
    <source>
        <dbReference type="HAMAP-Rule" id="MF_00274"/>
    </source>
</evidence>
<dbReference type="KEGG" id="cmx:DNC_03105"/>
<keyword evidence="2 3" id="KW-0238">DNA-binding</keyword>
<dbReference type="EMBL" id="CP007217">
    <property type="protein sequence ID" value="AJR10684.1"/>
    <property type="molecule type" value="Genomic_DNA"/>
</dbReference>
<dbReference type="Proteomes" id="UP000260363">
    <property type="component" value="Chromosome"/>
</dbReference>
<protein>
    <recommendedName>
        <fullName evidence="3">Nucleoid-associated protein BD36_03280</fullName>
    </recommendedName>
</protein>
<evidence type="ECO:0000313" key="4">
    <source>
        <dbReference type="EMBL" id="AJR10684.1"/>
    </source>
</evidence>
<dbReference type="PATRIC" id="fig|243161.6.peg.651"/>
<comment type="similarity">
    <text evidence="3">Belongs to the YbaB/EbfC family.</text>
</comment>
<comment type="function">
    <text evidence="3">Binds to DNA and alters its conformation. May be involved in regulation of gene expression, nucleoid organization and DNA protection.</text>
</comment>
<dbReference type="OMA" id="INDEIWN"/>
<dbReference type="GO" id="GO:0005829">
    <property type="term" value="C:cytosol"/>
    <property type="evidence" value="ECO:0007669"/>
    <property type="project" value="TreeGrafter"/>
</dbReference>
<dbReference type="SUPFAM" id="SSF82607">
    <property type="entry name" value="YbaB-like"/>
    <property type="match status" value="1"/>
</dbReference>
<evidence type="ECO:0000256" key="1">
    <source>
        <dbReference type="ARBA" id="ARBA00022490"/>
    </source>
</evidence>
<dbReference type="FunFam" id="3.30.1310.10:FF:000009">
    <property type="entry name" value="Nucleoid-associated protein TC_0612"/>
    <property type="match status" value="1"/>
</dbReference>
<dbReference type="PIRSF" id="PIRSF004555">
    <property type="entry name" value="UCP004555"/>
    <property type="match status" value="1"/>
</dbReference>
<dbReference type="HAMAP" id="MF_00274">
    <property type="entry name" value="DNA_YbaB_EbfC"/>
    <property type="match status" value="1"/>
</dbReference>
<gene>
    <name evidence="4" type="ORF">BD36_03280</name>
</gene>
<dbReference type="RefSeq" id="WP_010230995.1">
    <property type="nucleotide sequence ID" value="NZ_CP007217.1"/>
</dbReference>
<dbReference type="InterPro" id="IPR004401">
    <property type="entry name" value="YbaB/EbfC"/>
</dbReference>
<proteinExistence type="inferred from homology"/>
<dbReference type="NCBIfam" id="TIGR00103">
    <property type="entry name" value="DNA_YbaB_EbfC"/>
    <property type="match status" value="1"/>
</dbReference>
<organism evidence="4 5">
    <name type="scientific">Chlamydia muridarum</name>
    <dbReference type="NCBI Taxonomy" id="83560"/>
    <lineage>
        <taxon>Bacteria</taxon>
        <taxon>Pseudomonadati</taxon>
        <taxon>Chlamydiota</taxon>
        <taxon>Chlamydiia</taxon>
        <taxon>Chlamydiales</taxon>
        <taxon>Chlamydiaceae</taxon>
        <taxon>Chlamydia/Chlamydophila group</taxon>
        <taxon>Chlamydia</taxon>
    </lineage>
</organism>
<dbReference type="PANTHER" id="PTHR33449:SF1">
    <property type="entry name" value="NUCLEOID-ASSOCIATED PROTEIN YBAB"/>
    <property type="match status" value="1"/>
</dbReference>
<dbReference type="KEGG" id="cmg:NC81_03100"/>
<comment type="subunit">
    <text evidence="3">Homodimer.</text>
</comment>
<comment type="subcellular location">
    <subcellularLocation>
        <location evidence="3">Cytoplasm</location>
        <location evidence="3">Nucleoid</location>
    </subcellularLocation>
</comment>
<dbReference type="GO" id="GO:0003677">
    <property type="term" value="F:DNA binding"/>
    <property type="evidence" value="ECO:0007669"/>
    <property type="project" value="UniProtKB-UniRule"/>
</dbReference>
<dbReference type="InterPro" id="IPR036894">
    <property type="entry name" value="YbaB-like_sf"/>
</dbReference>